<evidence type="ECO:0000259" key="3">
    <source>
        <dbReference type="Pfam" id="PF18142"/>
    </source>
</evidence>
<accession>A0A8H7K630</accession>
<dbReference type="Proteomes" id="UP000616885">
    <property type="component" value="Unassembled WGS sequence"/>
</dbReference>
<sequence length="253" mass="28089">MSQTGKKTANAVVTPLPMPAESSNRSSQLTHMSNPKEEAPRPSSVASDDSEIEHHRFLSPSRWKILAQSVGGLKDIERAVPTHPSSSWWPARGMPPGLYRDVVTQRTRYYYTYWATSILQWLLMILQLLLGASLTALGSVAVRDGTPITLLGATNTVIAGLLALVHNSGLPDRHKRSMYEYEKVQDHIKELLDSRMAPEDLDLDQVIAECFDMYQEAKSNAMSARPLTYGPRYGLAARGVGRQDTLTLGRRGR</sequence>
<feature type="region of interest" description="Disordered" evidence="1">
    <location>
        <begin position="1"/>
        <end position="51"/>
    </location>
</feature>
<gene>
    <name evidence="4" type="ORF">IM811_003175</name>
</gene>
<feature type="compositionally biased region" description="Polar residues" evidence="1">
    <location>
        <begin position="21"/>
        <end position="33"/>
    </location>
</feature>
<evidence type="ECO:0000256" key="2">
    <source>
        <dbReference type="SAM" id="Phobius"/>
    </source>
</evidence>
<keyword evidence="2" id="KW-1133">Transmembrane helix</keyword>
<dbReference type="PANTHER" id="PTHR38793:SF1">
    <property type="entry name" value="SMODS AND SLOG-ASSOCIATING 2TM EFFECTOR DOMAIN-CONTAINING PROTEIN"/>
    <property type="match status" value="1"/>
</dbReference>
<evidence type="ECO:0000256" key="1">
    <source>
        <dbReference type="SAM" id="MobiDB-lite"/>
    </source>
</evidence>
<keyword evidence="2" id="KW-0812">Transmembrane</keyword>
<feature type="transmembrane region" description="Helical" evidence="2">
    <location>
        <begin position="148"/>
        <end position="166"/>
    </location>
</feature>
<comment type="caution">
    <text evidence="4">The sequence shown here is derived from an EMBL/GenBank/DDBJ whole genome shotgun (WGS) entry which is preliminary data.</text>
</comment>
<dbReference type="AlphaFoldDB" id="A0A8H7K630"/>
<evidence type="ECO:0000313" key="4">
    <source>
        <dbReference type="EMBL" id="KAF9746270.1"/>
    </source>
</evidence>
<organism evidence="4 5">
    <name type="scientific">Bionectria ochroleuca</name>
    <name type="common">Gliocladium roseum</name>
    <dbReference type="NCBI Taxonomy" id="29856"/>
    <lineage>
        <taxon>Eukaryota</taxon>
        <taxon>Fungi</taxon>
        <taxon>Dikarya</taxon>
        <taxon>Ascomycota</taxon>
        <taxon>Pezizomycotina</taxon>
        <taxon>Sordariomycetes</taxon>
        <taxon>Hypocreomycetidae</taxon>
        <taxon>Hypocreales</taxon>
        <taxon>Bionectriaceae</taxon>
        <taxon>Clonostachys</taxon>
    </lineage>
</organism>
<protein>
    <recommendedName>
        <fullName evidence="3">SMODS and SLOG-associating 2TM effector domain-containing protein</fullName>
    </recommendedName>
</protein>
<dbReference type="EMBL" id="JADCTT010000011">
    <property type="protein sequence ID" value="KAF9746270.1"/>
    <property type="molecule type" value="Genomic_DNA"/>
</dbReference>
<proteinExistence type="predicted"/>
<name>A0A8H7K630_BIOOC</name>
<feature type="transmembrane region" description="Helical" evidence="2">
    <location>
        <begin position="118"/>
        <end position="142"/>
    </location>
</feature>
<dbReference type="PANTHER" id="PTHR38793">
    <property type="entry name" value="SLATT_FUNGAL DOMAIN-CONTAINING PROTEIN-RELATED"/>
    <property type="match status" value="1"/>
</dbReference>
<dbReference type="InterPro" id="IPR041622">
    <property type="entry name" value="SLATT_fungi"/>
</dbReference>
<keyword evidence="2" id="KW-0472">Membrane</keyword>
<reference evidence="4" key="1">
    <citation type="submission" date="2020-10" db="EMBL/GenBank/DDBJ databases">
        <title>High-Quality Genome Resource of Clonostachys rosea strain S41 by Oxford Nanopore Long-Read Sequencing.</title>
        <authorList>
            <person name="Wang H."/>
        </authorList>
    </citation>
    <scope>NUCLEOTIDE SEQUENCE</scope>
    <source>
        <strain evidence="4">S41</strain>
    </source>
</reference>
<feature type="domain" description="SMODS and SLOG-associating 2TM effector" evidence="3">
    <location>
        <begin position="102"/>
        <end position="220"/>
    </location>
</feature>
<dbReference type="Pfam" id="PF18142">
    <property type="entry name" value="SLATT_fungal"/>
    <property type="match status" value="1"/>
</dbReference>
<dbReference type="NCBIfam" id="NF033635">
    <property type="entry name" value="SLATT_fungal"/>
    <property type="match status" value="1"/>
</dbReference>
<evidence type="ECO:0000313" key="5">
    <source>
        <dbReference type="Proteomes" id="UP000616885"/>
    </source>
</evidence>